<dbReference type="GO" id="GO:0071966">
    <property type="term" value="P:fungal-type cell wall polysaccharide metabolic process"/>
    <property type="evidence" value="ECO:0007669"/>
    <property type="project" value="TreeGrafter"/>
</dbReference>
<dbReference type="RefSeq" id="XP_043012266.1">
    <property type="nucleotide sequence ID" value="XM_043151173.1"/>
</dbReference>
<evidence type="ECO:0000259" key="1">
    <source>
        <dbReference type="Pfam" id="PF11790"/>
    </source>
</evidence>
<dbReference type="GO" id="GO:0009277">
    <property type="term" value="C:fungal-type cell wall"/>
    <property type="evidence" value="ECO:0007669"/>
    <property type="project" value="TreeGrafter"/>
</dbReference>
<dbReference type="Pfam" id="PF11790">
    <property type="entry name" value="Glyco_hydro_cc"/>
    <property type="match status" value="1"/>
</dbReference>
<dbReference type="Proteomes" id="UP001049176">
    <property type="component" value="Chromosome 3"/>
</dbReference>
<dbReference type="PANTHER" id="PTHR34154:SF3">
    <property type="entry name" value="ALKALI-SENSITIVE LINKAGE PROTEIN 1"/>
    <property type="match status" value="1"/>
</dbReference>
<accession>A0A9P7S7M8</accession>
<comment type="caution">
    <text evidence="2">The sequence shown here is derived from an EMBL/GenBank/DDBJ whole genome shotgun (WGS) entry which is preliminary data.</text>
</comment>
<proteinExistence type="predicted"/>
<protein>
    <recommendedName>
        <fullName evidence="1">Asl1-like glycosyl hydrolase catalytic domain-containing protein</fullName>
    </recommendedName>
</protein>
<feature type="domain" description="Asl1-like glycosyl hydrolase catalytic" evidence="1">
    <location>
        <begin position="5"/>
        <end position="91"/>
    </location>
</feature>
<dbReference type="OrthoDB" id="43654at2759"/>
<dbReference type="InterPro" id="IPR024655">
    <property type="entry name" value="Asl1_glyco_hydro_catalytic"/>
</dbReference>
<organism evidence="2 3">
    <name type="scientific">Marasmius oreades</name>
    <name type="common">fairy-ring Marasmius</name>
    <dbReference type="NCBI Taxonomy" id="181124"/>
    <lineage>
        <taxon>Eukaryota</taxon>
        <taxon>Fungi</taxon>
        <taxon>Dikarya</taxon>
        <taxon>Basidiomycota</taxon>
        <taxon>Agaricomycotina</taxon>
        <taxon>Agaricomycetes</taxon>
        <taxon>Agaricomycetidae</taxon>
        <taxon>Agaricales</taxon>
        <taxon>Marasmiineae</taxon>
        <taxon>Marasmiaceae</taxon>
        <taxon>Marasmius</taxon>
    </lineage>
</organism>
<dbReference type="KEGG" id="more:E1B28_006496"/>
<gene>
    <name evidence="2" type="ORF">E1B28_006496</name>
</gene>
<dbReference type="InterPro" id="IPR053183">
    <property type="entry name" value="ASL1"/>
</dbReference>
<dbReference type="Gene3D" id="3.20.20.80">
    <property type="entry name" value="Glycosidases"/>
    <property type="match status" value="1"/>
</dbReference>
<evidence type="ECO:0000313" key="2">
    <source>
        <dbReference type="EMBL" id="KAG7095796.1"/>
    </source>
</evidence>
<dbReference type="GeneID" id="66075572"/>
<dbReference type="PANTHER" id="PTHR34154">
    <property type="entry name" value="ALKALI-SENSITIVE LINKAGE PROTEIN 1"/>
    <property type="match status" value="1"/>
</dbReference>
<reference evidence="2" key="1">
    <citation type="journal article" date="2021" name="Genome Biol. Evol.">
        <title>The assembled and annotated genome of the fairy-ring fungus Marasmius oreades.</title>
        <authorList>
            <person name="Hiltunen M."/>
            <person name="Ament-Velasquez S.L."/>
            <person name="Johannesson H."/>
        </authorList>
    </citation>
    <scope>NUCLEOTIDE SEQUENCE</scope>
    <source>
        <strain evidence="2">03SP1</strain>
    </source>
</reference>
<keyword evidence="3" id="KW-1185">Reference proteome</keyword>
<dbReference type="EMBL" id="CM032183">
    <property type="protein sequence ID" value="KAG7095796.1"/>
    <property type="molecule type" value="Genomic_DNA"/>
</dbReference>
<dbReference type="InterPro" id="IPR017853">
    <property type="entry name" value="GH"/>
</dbReference>
<sequence length="149" mass="16447">MTVPASVRLGGPAVSARPTGQQWLKDFFAACNGGCRVDFLPIHWYGEGTANFDQYVQVMHNMFNKPIWVTEFAPTSGDALAFMRDTLTFLDSIPMSNDMPGLLMLQLPQLVRSTYPPVLIQNLNHSLFVGLLDGNNNINNLGNIYINGA</sequence>
<dbReference type="AlphaFoldDB" id="A0A9P7S7M8"/>
<dbReference type="SUPFAM" id="SSF51445">
    <property type="entry name" value="(Trans)glycosidases"/>
    <property type="match status" value="1"/>
</dbReference>
<evidence type="ECO:0000313" key="3">
    <source>
        <dbReference type="Proteomes" id="UP001049176"/>
    </source>
</evidence>
<name>A0A9P7S7M8_9AGAR</name>